<reference evidence="1" key="1">
    <citation type="journal article" date="2021" name="Open Biol.">
        <title>Shared evolutionary footprints suggest mitochondrial oxidative damage underlies multiple complex I losses in fungi.</title>
        <authorList>
            <person name="Schikora-Tamarit M.A."/>
            <person name="Marcet-Houben M."/>
            <person name="Nosek J."/>
            <person name="Gabaldon T."/>
        </authorList>
    </citation>
    <scope>NUCLEOTIDE SEQUENCE</scope>
    <source>
        <strain evidence="1">CBS6341</strain>
    </source>
</reference>
<dbReference type="AlphaFoldDB" id="A0A9P8PP67"/>
<organism evidence="1 2">
    <name type="scientific">Wickerhamomyces mucosus</name>
    <dbReference type="NCBI Taxonomy" id="1378264"/>
    <lineage>
        <taxon>Eukaryota</taxon>
        <taxon>Fungi</taxon>
        <taxon>Dikarya</taxon>
        <taxon>Ascomycota</taxon>
        <taxon>Saccharomycotina</taxon>
        <taxon>Saccharomycetes</taxon>
        <taxon>Phaffomycetales</taxon>
        <taxon>Wickerhamomycetaceae</taxon>
        <taxon>Wickerhamomyces</taxon>
    </lineage>
</organism>
<reference evidence="1" key="2">
    <citation type="submission" date="2021-01" db="EMBL/GenBank/DDBJ databases">
        <authorList>
            <person name="Schikora-Tamarit M.A."/>
        </authorList>
    </citation>
    <scope>NUCLEOTIDE SEQUENCE</scope>
    <source>
        <strain evidence="1">CBS6341</strain>
    </source>
</reference>
<dbReference type="OrthoDB" id="3980721at2759"/>
<keyword evidence="2" id="KW-1185">Reference proteome</keyword>
<comment type="caution">
    <text evidence="1">The sequence shown here is derived from an EMBL/GenBank/DDBJ whole genome shotgun (WGS) entry which is preliminary data.</text>
</comment>
<dbReference type="EMBL" id="JAEUBF010000782">
    <property type="protein sequence ID" value="KAH3675087.1"/>
    <property type="molecule type" value="Genomic_DNA"/>
</dbReference>
<sequence>MTQLFHLKTISIESNDKSLDTSQLSDLEIWSELNQSNQYLNDTIKFITKLINHSKLLSNNVFQNGILIKISSQIFCLIFIELNEINHNPKVLLSILKFKHDEIYELIQNAKKIPSSYSISFIDEIKRDSMENLTSSASQLSVKIQQLKLLNIRQEFKRIITKEIKKKLINYNKSSQNDVAEICYRAMNFKFKNLLELNEKDEIEIKDWLYKLFEILNI</sequence>
<name>A0A9P8PP67_9ASCO</name>
<dbReference type="Proteomes" id="UP000769528">
    <property type="component" value="Unassembled WGS sequence"/>
</dbReference>
<proteinExistence type="predicted"/>
<evidence type="ECO:0000313" key="1">
    <source>
        <dbReference type="EMBL" id="KAH3675087.1"/>
    </source>
</evidence>
<evidence type="ECO:0000313" key="2">
    <source>
        <dbReference type="Proteomes" id="UP000769528"/>
    </source>
</evidence>
<protein>
    <submittedName>
        <fullName evidence="1">Uncharacterized protein</fullName>
    </submittedName>
</protein>
<gene>
    <name evidence="1" type="ORF">WICMUC_002919</name>
</gene>
<accession>A0A9P8PP67</accession>